<feature type="transmembrane region" description="Helical" evidence="1">
    <location>
        <begin position="361"/>
        <end position="381"/>
    </location>
</feature>
<feature type="transmembrane region" description="Helical" evidence="1">
    <location>
        <begin position="7"/>
        <end position="26"/>
    </location>
</feature>
<feature type="transmembrane region" description="Helical" evidence="1">
    <location>
        <begin position="145"/>
        <end position="176"/>
    </location>
</feature>
<feature type="transmembrane region" description="Helical" evidence="1">
    <location>
        <begin position="182"/>
        <end position="203"/>
    </location>
</feature>
<feature type="transmembrane region" description="Helical" evidence="1">
    <location>
        <begin position="111"/>
        <end position="133"/>
    </location>
</feature>
<evidence type="ECO:0000256" key="1">
    <source>
        <dbReference type="SAM" id="Phobius"/>
    </source>
</evidence>
<feature type="transmembrane region" description="Helical" evidence="1">
    <location>
        <begin position="338"/>
        <end position="355"/>
    </location>
</feature>
<feature type="transmembrane region" description="Helical" evidence="1">
    <location>
        <begin position="71"/>
        <end position="91"/>
    </location>
</feature>
<feature type="transmembrane region" description="Helical" evidence="1">
    <location>
        <begin position="292"/>
        <end position="308"/>
    </location>
</feature>
<dbReference type="RefSeq" id="WP_188626600.1">
    <property type="nucleotide sequence ID" value="NZ_BMIL01000005.1"/>
</dbReference>
<accession>A0A916UAH7</accession>
<evidence type="ECO:0000313" key="3">
    <source>
        <dbReference type="Proteomes" id="UP000651668"/>
    </source>
</evidence>
<dbReference type="AlphaFoldDB" id="A0A916UAH7"/>
<organism evidence="2 3">
    <name type="scientific">Pedobacter quisquiliarum</name>
    <dbReference type="NCBI Taxonomy" id="1834438"/>
    <lineage>
        <taxon>Bacteria</taxon>
        <taxon>Pseudomonadati</taxon>
        <taxon>Bacteroidota</taxon>
        <taxon>Sphingobacteriia</taxon>
        <taxon>Sphingobacteriales</taxon>
        <taxon>Sphingobacteriaceae</taxon>
        <taxon>Pedobacter</taxon>
    </lineage>
</organism>
<feature type="transmembrane region" description="Helical" evidence="1">
    <location>
        <begin position="314"/>
        <end position="331"/>
    </location>
</feature>
<dbReference type="EMBL" id="BMIL01000005">
    <property type="protein sequence ID" value="GGC65192.1"/>
    <property type="molecule type" value="Genomic_DNA"/>
</dbReference>
<sequence length="399" mass="46642">MIKKILYNPNFIYIFSFIVPFIFYSFEWSTLYPKLRMPLFMFYLFTFIICFLIGLLINKTRPFKYKPIKEVSSNIWVILFMYGMYGLEVLYSRTLPLYAVLKGDFNYTEDAFGLPVVHTFLVSFNTFYAIYLYHQYISNKKGRIFWMFIIMLVPFILLVYRSAILNVLLGALIVFLLHRKAIPLKLILKTVVGVLFVFFMFGFMGNLRSADGDATYIPRSSGATEEFLNSYIPKEFYWSYLYVASPVANLQNNINEVVVDEGGYRDLILNEFLPAFVTKFFRPAEEKTFHQINPFLNVGTIYVFSFSYLRWTGIFLMFFYFIAIVNVYYLLVIKSETYRVTGLAILFNIIIFANFHNTIAYSASSLQLIYPVLLSMGTYLVRQRKARIAQKAALPNPGL</sequence>
<proteinExistence type="predicted"/>
<keyword evidence="3" id="KW-1185">Reference proteome</keyword>
<comment type="caution">
    <text evidence="2">The sequence shown here is derived from an EMBL/GenBank/DDBJ whole genome shotgun (WGS) entry which is preliminary data.</text>
</comment>
<feature type="transmembrane region" description="Helical" evidence="1">
    <location>
        <begin position="38"/>
        <end position="59"/>
    </location>
</feature>
<keyword evidence="1" id="KW-0472">Membrane</keyword>
<evidence type="ECO:0000313" key="2">
    <source>
        <dbReference type="EMBL" id="GGC65192.1"/>
    </source>
</evidence>
<reference evidence="2" key="2">
    <citation type="submission" date="2020-09" db="EMBL/GenBank/DDBJ databases">
        <authorList>
            <person name="Sun Q."/>
            <person name="Zhou Y."/>
        </authorList>
    </citation>
    <scope>NUCLEOTIDE SEQUENCE</scope>
    <source>
        <strain evidence="2">CGMCC 1.15343</strain>
    </source>
</reference>
<evidence type="ECO:0008006" key="4">
    <source>
        <dbReference type="Google" id="ProtNLM"/>
    </source>
</evidence>
<protein>
    <recommendedName>
        <fullName evidence="4">Oligosaccharide repeat unit polymerase</fullName>
    </recommendedName>
</protein>
<reference evidence="2" key="1">
    <citation type="journal article" date="2014" name="Int. J. Syst. Evol. Microbiol.">
        <title>Complete genome sequence of Corynebacterium casei LMG S-19264T (=DSM 44701T), isolated from a smear-ripened cheese.</title>
        <authorList>
            <consortium name="US DOE Joint Genome Institute (JGI-PGF)"/>
            <person name="Walter F."/>
            <person name="Albersmeier A."/>
            <person name="Kalinowski J."/>
            <person name="Ruckert C."/>
        </authorList>
    </citation>
    <scope>NUCLEOTIDE SEQUENCE</scope>
    <source>
        <strain evidence="2">CGMCC 1.15343</strain>
    </source>
</reference>
<name>A0A916UAH7_9SPHI</name>
<dbReference type="Proteomes" id="UP000651668">
    <property type="component" value="Unassembled WGS sequence"/>
</dbReference>
<gene>
    <name evidence="2" type="ORF">GCM10011387_18540</name>
</gene>
<keyword evidence="1" id="KW-1133">Transmembrane helix</keyword>
<keyword evidence="1" id="KW-0812">Transmembrane</keyword>